<dbReference type="Proteomes" id="UP000694568">
    <property type="component" value="Unplaced"/>
</dbReference>
<dbReference type="Ensembl" id="ENSSLUT00000027646.1">
    <property type="protein sequence ID" value="ENSSLUP00000026767.1"/>
    <property type="gene ID" value="ENSSLUG00000012180.1"/>
</dbReference>
<dbReference type="SUPFAM" id="SSF53098">
    <property type="entry name" value="Ribonuclease H-like"/>
    <property type="match status" value="1"/>
</dbReference>
<dbReference type="AlphaFoldDB" id="A0A8C9YLD5"/>
<dbReference type="PANTHER" id="PTHR46481">
    <property type="entry name" value="ZINC FINGER BED DOMAIN-CONTAINING PROTEIN 4"/>
    <property type="match status" value="1"/>
</dbReference>
<evidence type="ECO:0000256" key="1">
    <source>
        <dbReference type="SAM" id="MobiDB-lite"/>
    </source>
</evidence>
<accession>A0A8C9YLD5</accession>
<feature type="domain" description="HAT C-terminal dimerisation" evidence="2">
    <location>
        <begin position="208"/>
        <end position="273"/>
    </location>
</feature>
<feature type="region of interest" description="Disordered" evidence="1">
    <location>
        <begin position="138"/>
        <end position="171"/>
    </location>
</feature>
<name>A0A8C9YLD5_SANLU</name>
<protein>
    <recommendedName>
        <fullName evidence="2">HAT C-terminal dimerisation domain-containing protein</fullName>
    </recommendedName>
</protein>
<organism evidence="3 4">
    <name type="scientific">Sander lucioperca</name>
    <name type="common">Pike-perch</name>
    <name type="synonym">Perca lucioperca</name>
    <dbReference type="NCBI Taxonomy" id="283035"/>
    <lineage>
        <taxon>Eukaryota</taxon>
        <taxon>Metazoa</taxon>
        <taxon>Chordata</taxon>
        <taxon>Craniata</taxon>
        <taxon>Vertebrata</taxon>
        <taxon>Euteleostomi</taxon>
        <taxon>Actinopterygii</taxon>
        <taxon>Neopterygii</taxon>
        <taxon>Teleostei</taxon>
        <taxon>Neoteleostei</taxon>
        <taxon>Acanthomorphata</taxon>
        <taxon>Eupercaria</taxon>
        <taxon>Perciformes</taxon>
        <taxon>Percoidei</taxon>
        <taxon>Percidae</taxon>
        <taxon>Luciopercinae</taxon>
        <taxon>Sander</taxon>
    </lineage>
</organism>
<evidence type="ECO:0000313" key="4">
    <source>
        <dbReference type="Proteomes" id="UP000694568"/>
    </source>
</evidence>
<dbReference type="InterPro" id="IPR052035">
    <property type="entry name" value="ZnF_BED_domain_contain"/>
</dbReference>
<proteinExistence type="predicted"/>
<reference evidence="3" key="1">
    <citation type="submission" date="2025-08" db="UniProtKB">
        <authorList>
            <consortium name="Ensembl"/>
        </authorList>
    </citation>
    <scope>IDENTIFICATION</scope>
</reference>
<dbReference type="GeneTree" id="ENSGT00940000161131"/>
<dbReference type="PANTHER" id="PTHR46481:SF9">
    <property type="entry name" value="ZINC FINGER BED DOMAIN-CONTAINING PROTEIN 1-LIKE"/>
    <property type="match status" value="1"/>
</dbReference>
<dbReference type="InterPro" id="IPR008906">
    <property type="entry name" value="HATC_C_dom"/>
</dbReference>
<dbReference type="Pfam" id="PF05699">
    <property type="entry name" value="Dimer_Tnp_hAT"/>
    <property type="match status" value="1"/>
</dbReference>
<dbReference type="GO" id="GO:0046983">
    <property type="term" value="F:protein dimerization activity"/>
    <property type="evidence" value="ECO:0007669"/>
    <property type="project" value="InterPro"/>
</dbReference>
<evidence type="ECO:0000313" key="3">
    <source>
        <dbReference type="Ensembl" id="ENSSLUP00000026767.1"/>
    </source>
</evidence>
<reference evidence="3" key="2">
    <citation type="submission" date="2025-09" db="UniProtKB">
        <authorList>
            <consortium name="Ensembl"/>
        </authorList>
    </citation>
    <scope>IDENTIFICATION</scope>
</reference>
<keyword evidence="4" id="KW-1185">Reference proteome</keyword>
<evidence type="ECO:0000259" key="2">
    <source>
        <dbReference type="Pfam" id="PF05699"/>
    </source>
</evidence>
<sequence>MNLQTAAKMQQLQVRQRKDNGMQHIHAQGWTLMQDVLKVLRPFEELTREISAENLCISTDLPAVMMLKHYIHNETDGRGIKQMKTRLLKSLQDRFQESEQNRHFVVATSLDPRYKANFWMSDTEKCRSKLLVQEAISRVSESDQDASARHTTTATEQPEEQGPEVHTKQHCSGGIWSGWDDLHRSNTEAVTSGADVEISAFFSELLREDPLQWWKTNQQRFPLPAKTAKIYLCASPTSVPSERLFSTAGDIRSHTRNRLSPVNAERLVFLKGNSFHYCTRSLYCLLCSNA</sequence>
<dbReference type="InterPro" id="IPR012337">
    <property type="entry name" value="RNaseH-like_sf"/>
</dbReference>